<dbReference type="GO" id="GO:1990904">
    <property type="term" value="C:ribonucleoprotein complex"/>
    <property type="evidence" value="ECO:0007669"/>
    <property type="project" value="UniProtKB-KW"/>
</dbReference>
<evidence type="ECO:0000256" key="8">
    <source>
        <dbReference type="ARBA" id="ARBA00035185"/>
    </source>
</evidence>
<evidence type="ECO:0000256" key="7">
    <source>
        <dbReference type="ARBA" id="ARBA00023274"/>
    </source>
</evidence>
<keyword evidence="3" id="KW-0689">Ribosomal protein</keyword>
<dbReference type="GO" id="GO:0000150">
    <property type="term" value="F:DNA strand exchange activity"/>
    <property type="evidence" value="ECO:0007669"/>
    <property type="project" value="InterPro"/>
</dbReference>
<evidence type="ECO:0000256" key="1">
    <source>
        <dbReference type="ARBA" id="ARBA00004173"/>
    </source>
</evidence>
<organism evidence="10 11">
    <name type="scientific">Zopfia rhizophila CBS 207.26</name>
    <dbReference type="NCBI Taxonomy" id="1314779"/>
    <lineage>
        <taxon>Eukaryota</taxon>
        <taxon>Fungi</taxon>
        <taxon>Dikarya</taxon>
        <taxon>Ascomycota</taxon>
        <taxon>Pezizomycotina</taxon>
        <taxon>Dothideomycetes</taxon>
        <taxon>Dothideomycetes incertae sedis</taxon>
        <taxon>Zopfiaceae</taxon>
        <taxon>Zopfia</taxon>
    </lineage>
</organism>
<proteinExistence type="inferred from homology"/>
<dbReference type="Proteomes" id="UP000800200">
    <property type="component" value="Unassembled WGS sequence"/>
</dbReference>
<dbReference type="EMBL" id="ML994650">
    <property type="protein sequence ID" value="KAF2182053.1"/>
    <property type="molecule type" value="Genomic_DNA"/>
</dbReference>
<evidence type="ECO:0000313" key="10">
    <source>
        <dbReference type="EMBL" id="KAF2182053.1"/>
    </source>
</evidence>
<dbReference type="AlphaFoldDB" id="A0A6A6DSL3"/>
<evidence type="ECO:0000256" key="4">
    <source>
        <dbReference type="ARBA" id="ARBA00023015"/>
    </source>
</evidence>
<dbReference type="InterPro" id="IPR024629">
    <property type="entry name" value="Ribosomal_mL67"/>
</dbReference>
<comment type="subcellular location">
    <subcellularLocation>
        <location evidence="1">Mitochondrion</location>
    </subcellularLocation>
</comment>
<dbReference type="GO" id="GO:0003735">
    <property type="term" value="F:structural constituent of ribosome"/>
    <property type="evidence" value="ECO:0007669"/>
    <property type="project" value="TreeGrafter"/>
</dbReference>
<protein>
    <recommendedName>
        <fullName evidence="8">Large ribosomal subunit protein mL67</fullName>
    </recommendedName>
</protein>
<name>A0A6A6DSL3_9PEZI</name>
<dbReference type="Pfam" id="PF12829">
    <property type="entry name" value="Mhr1"/>
    <property type="match status" value="1"/>
</dbReference>
<keyword evidence="6" id="KW-0804">Transcription</keyword>
<evidence type="ECO:0000256" key="6">
    <source>
        <dbReference type="ARBA" id="ARBA00023163"/>
    </source>
</evidence>
<dbReference type="GO" id="GO:0005739">
    <property type="term" value="C:mitochondrion"/>
    <property type="evidence" value="ECO:0007669"/>
    <property type="project" value="UniProtKB-SubCell"/>
</dbReference>
<keyword evidence="4" id="KW-0805">Transcription regulation</keyword>
<sequence>MPRKFYTQTFKKKWVDKTSGKALVKHGRHIFMFRNISTNQVLYSFYPGLDDSHIKQLPFIGKHSVPPTIRHDLWKPYCTVTFPTTHQGLVAYRKLREFRKLHETCWDPSELRKLQETRWGRNDKVALTNSRKSRILMIMDQKANAVADLAQVLITQGLQGEWMKKRKEERLQAQLDFVKERWAEIDGLANAVDQGEVQRLEDEIDSLKQQVSRKSNEKEKERLNKAMSLHRRRIKKLLWAHRQATARNTAQKSLEKIENKKNAPAEISPLENRVTRSVLPKALQKPVAEPFTLNGITVEWADLYDAEYAEKWPEGVTHSSMGIVARTPPLPGKEKNEFPLTEPEIEAKLAAEEAARERALKAQERAERDAADGITREKKKTGVWQYLPSIPNPLSRFTSKSV</sequence>
<evidence type="ECO:0000313" key="11">
    <source>
        <dbReference type="Proteomes" id="UP000800200"/>
    </source>
</evidence>
<gene>
    <name evidence="10" type="ORF">K469DRAFT_637508</name>
</gene>
<evidence type="ECO:0000256" key="2">
    <source>
        <dbReference type="ARBA" id="ARBA00010741"/>
    </source>
</evidence>
<dbReference type="OrthoDB" id="5333655at2759"/>
<dbReference type="PANTHER" id="PTHR28184">
    <property type="entry name" value="MITOCHONDRIAL HOMOLOGOUS RECOMBINATION PROTEIN 1"/>
    <property type="match status" value="1"/>
</dbReference>
<comment type="similarity">
    <text evidence="2">Belongs to the mitochondrion-specific ribosomal protein mL67 family.</text>
</comment>
<dbReference type="GO" id="GO:0003697">
    <property type="term" value="F:single-stranded DNA binding"/>
    <property type="evidence" value="ECO:0007669"/>
    <property type="project" value="InterPro"/>
</dbReference>
<keyword evidence="7" id="KW-0687">Ribonucleoprotein</keyword>
<keyword evidence="9" id="KW-0175">Coiled coil</keyword>
<dbReference type="PANTHER" id="PTHR28184:SF1">
    <property type="entry name" value="LARGE RIBOSOMAL SUBUNIT PROTEIN ML67"/>
    <property type="match status" value="1"/>
</dbReference>
<evidence type="ECO:0000256" key="9">
    <source>
        <dbReference type="SAM" id="Coils"/>
    </source>
</evidence>
<feature type="coiled-coil region" evidence="9">
    <location>
        <begin position="190"/>
        <end position="233"/>
    </location>
</feature>
<keyword evidence="11" id="KW-1185">Reference proteome</keyword>
<evidence type="ECO:0000256" key="5">
    <source>
        <dbReference type="ARBA" id="ARBA00023128"/>
    </source>
</evidence>
<reference evidence="10" key="1">
    <citation type="journal article" date="2020" name="Stud. Mycol.">
        <title>101 Dothideomycetes genomes: a test case for predicting lifestyles and emergence of pathogens.</title>
        <authorList>
            <person name="Haridas S."/>
            <person name="Albert R."/>
            <person name="Binder M."/>
            <person name="Bloem J."/>
            <person name="Labutti K."/>
            <person name="Salamov A."/>
            <person name="Andreopoulos B."/>
            <person name="Baker S."/>
            <person name="Barry K."/>
            <person name="Bills G."/>
            <person name="Bluhm B."/>
            <person name="Cannon C."/>
            <person name="Castanera R."/>
            <person name="Culley D."/>
            <person name="Daum C."/>
            <person name="Ezra D."/>
            <person name="Gonzalez J."/>
            <person name="Henrissat B."/>
            <person name="Kuo A."/>
            <person name="Liang C."/>
            <person name="Lipzen A."/>
            <person name="Lutzoni F."/>
            <person name="Magnuson J."/>
            <person name="Mondo S."/>
            <person name="Nolan M."/>
            <person name="Ohm R."/>
            <person name="Pangilinan J."/>
            <person name="Park H.-J."/>
            <person name="Ramirez L."/>
            <person name="Alfaro M."/>
            <person name="Sun H."/>
            <person name="Tritt A."/>
            <person name="Yoshinaga Y."/>
            <person name="Zwiers L.-H."/>
            <person name="Turgeon B."/>
            <person name="Goodwin S."/>
            <person name="Spatafora J."/>
            <person name="Crous P."/>
            <person name="Grigoriev I."/>
        </authorList>
    </citation>
    <scope>NUCLEOTIDE SEQUENCE</scope>
    <source>
        <strain evidence="10">CBS 207.26</strain>
    </source>
</reference>
<accession>A0A6A6DSL3</accession>
<keyword evidence="5" id="KW-0496">Mitochondrion</keyword>
<evidence type="ECO:0000256" key="3">
    <source>
        <dbReference type="ARBA" id="ARBA00022980"/>
    </source>
</evidence>
<dbReference type="GO" id="GO:0005840">
    <property type="term" value="C:ribosome"/>
    <property type="evidence" value="ECO:0007669"/>
    <property type="project" value="UniProtKB-KW"/>
</dbReference>